<dbReference type="Proteomes" id="UP000199387">
    <property type="component" value="Unassembled WGS sequence"/>
</dbReference>
<evidence type="ECO:0000313" key="1">
    <source>
        <dbReference type="EMBL" id="SDC14800.1"/>
    </source>
</evidence>
<keyword evidence="2" id="KW-1185">Reference proteome</keyword>
<evidence type="ECO:0008006" key="3">
    <source>
        <dbReference type="Google" id="ProtNLM"/>
    </source>
</evidence>
<dbReference type="AlphaFoldDB" id="A0A1G6J7V5"/>
<dbReference type="EMBL" id="FMZA01000003">
    <property type="protein sequence ID" value="SDC14800.1"/>
    <property type="molecule type" value="Genomic_DNA"/>
</dbReference>
<name>A0A1G6J7V5_9BACL</name>
<dbReference type="InterPro" id="IPR026337">
    <property type="entry name" value="AKG_HExxH"/>
</dbReference>
<reference evidence="1 2" key="1">
    <citation type="submission" date="2016-10" db="EMBL/GenBank/DDBJ databases">
        <authorList>
            <person name="de Groot N.N."/>
        </authorList>
    </citation>
    <scope>NUCLEOTIDE SEQUENCE [LARGE SCALE GENOMIC DNA]</scope>
    <source>
        <strain evidence="1 2">DSM 45514</strain>
    </source>
</reference>
<evidence type="ECO:0000313" key="2">
    <source>
        <dbReference type="Proteomes" id="UP000199387"/>
    </source>
</evidence>
<accession>A0A1G6J7V5</accession>
<proteinExistence type="predicted"/>
<dbReference type="NCBIfam" id="TIGR04267">
    <property type="entry name" value="mod_HExxH"/>
    <property type="match status" value="1"/>
</dbReference>
<organism evidence="1 2">
    <name type="scientific">Melghirimyces thermohalophilus</name>
    <dbReference type="NCBI Taxonomy" id="1236220"/>
    <lineage>
        <taxon>Bacteria</taxon>
        <taxon>Bacillati</taxon>
        <taxon>Bacillota</taxon>
        <taxon>Bacilli</taxon>
        <taxon>Bacillales</taxon>
        <taxon>Thermoactinomycetaceae</taxon>
        <taxon>Melghirimyces</taxon>
    </lineage>
</organism>
<protein>
    <recommendedName>
        <fullName evidence="3">HEXXH motif-containing protein</fullName>
    </recommendedName>
</protein>
<gene>
    <name evidence="1" type="ORF">SAMN04488112_103221</name>
</gene>
<sequence length="257" mass="29365">MKGFLHTLNALKEHLSQINPEVTRSKEIEPEFIISGDRLTSLLQIMDIEKYNKNMNSPHFINEKALHRVRKGFNYLNKNDSQLGDTFRVVVDTVAVTTAVTTPGSASSHKAVGMIWVQPDNNWSDKDIVESLVHEMTHTLLYLDEQCYGHFHKDVALNDEKAWVPSAIRNTRRPVYGVVHSIIVATELLSLRKRLGFNEDDISIHGRSSELFKKTKYALNTLKQQQLSWELLTPRMKSLINRSDEILTPDLLSNIST</sequence>